<comment type="cofactor">
    <cofactor evidence="1">
        <name>Mn(2+)</name>
        <dbReference type="ChEBI" id="CHEBI:29035"/>
    </cofactor>
</comment>
<organism evidence="7 8">
    <name type="scientific">Clathrus columnatus</name>
    <dbReference type="NCBI Taxonomy" id="1419009"/>
    <lineage>
        <taxon>Eukaryota</taxon>
        <taxon>Fungi</taxon>
        <taxon>Dikarya</taxon>
        <taxon>Basidiomycota</taxon>
        <taxon>Agaricomycotina</taxon>
        <taxon>Agaricomycetes</taxon>
        <taxon>Phallomycetidae</taxon>
        <taxon>Phallales</taxon>
        <taxon>Clathraceae</taxon>
        <taxon>Clathrus</taxon>
    </lineage>
</organism>
<evidence type="ECO:0000313" key="7">
    <source>
        <dbReference type="EMBL" id="GJJ07778.1"/>
    </source>
</evidence>
<dbReference type="SUPFAM" id="SSF53092">
    <property type="entry name" value="Creatinase/prolidase N-terminal domain"/>
    <property type="match status" value="1"/>
</dbReference>
<dbReference type="InterPro" id="IPR000994">
    <property type="entry name" value="Pept_M24"/>
</dbReference>
<sequence length="674" mass="74779">MPPIRPFLLWEVDLVIDVGPLGVVDVDEGDGFVFDITDEDVEDPVVEVEVEVEVEPPTDVLGEDDGLEDGTGVEDWLKTLPGNTTVGVPPVGNGSSVCPPVKEMSGPPGSVKTCPGSIGSPGILWPGEATTVRVDMSMDHTWSGRTTTQIRLHTVLRRIISHRIPCRQYTTPSPVVTKPPLYGQPLAKTHAHLIAPEELTPGIPKLEYEERRRNLMDSLPQGTSDFWYLTGFQEADAALILGRSCLLSFRLKIILITCLAEKSPTLTRSYKMTLFCSGKNAHREKWDGARTGFDDVVTIFGADEARDSSHFYSHLKSLLPMYNHYYLSPYPATHHSKRRRRRSLVDFISSPSVGSWLTLQEACDSLVDDMTMSKVRDLRREVARLRTIKSGREQGVLRKAADVSSLAHAKTMRFANIQNNTPESSIAAHFEYLCLLNGAERMAYVPVIASGANALIIHYTSNDSLVQPGDLVLVDAGCELNGYASDITRTYPTSPSGRYTTAQAELYNAVLITLKHCTNLCTESSQMNLYDLHAESCRVLTRELKKLGFNLNGSTSGPGNTEVERVLYPHFLSHPVGIDFSLINVITDLHESFMNRNSPYVKIAYNDSKITHDRFRLQTGMVLTVEPGVYVPASPAFPRQYHNIGIRIEDEVLVQPNHPIVLSVDAPKEARIHF</sequence>
<protein>
    <recommendedName>
        <fullName evidence="6">Aminopeptidase P N-terminal domain-containing protein</fullName>
    </recommendedName>
</protein>
<dbReference type="Proteomes" id="UP001050691">
    <property type="component" value="Unassembled WGS sequence"/>
</dbReference>
<evidence type="ECO:0000313" key="8">
    <source>
        <dbReference type="Proteomes" id="UP001050691"/>
    </source>
</evidence>
<dbReference type="PANTHER" id="PTHR43226:SF4">
    <property type="entry name" value="XAA-PRO AMINOPEPTIDASE 3"/>
    <property type="match status" value="1"/>
</dbReference>
<dbReference type="SUPFAM" id="SSF55920">
    <property type="entry name" value="Creatinase/aminopeptidase"/>
    <property type="match status" value="1"/>
</dbReference>
<dbReference type="GO" id="GO:0005739">
    <property type="term" value="C:mitochondrion"/>
    <property type="evidence" value="ECO:0007669"/>
    <property type="project" value="TreeGrafter"/>
</dbReference>
<evidence type="ECO:0000256" key="5">
    <source>
        <dbReference type="ARBA" id="ARBA00023211"/>
    </source>
</evidence>
<evidence type="ECO:0000256" key="4">
    <source>
        <dbReference type="ARBA" id="ARBA00022801"/>
    </source>
</evidence>
<dbReference type="Pfam" id="PF00557">
    <property type="entry name" value="Peptidase_M24"/>
    <property type="match status" value="1"/>
</dbReference>
<dbReference type="Gene3D" id="3.40.350.10">
    <property type="entry name" value="Creatinase/prolidase N-terminal domain"/>
    <property type="match status" value="1"/>
</dbReference>
<dbReference type="EMBL" id="BPWL01000002">
    <property type="protein sequence ID" value="GJJ07778.1"/>
    <property type="molecule type" value="Genomic_DNA"/>
</dbReference>
<gene>
    <name evidence="7" type="ORF">Clacol_001983</name>
</gene>
<keyword evidence="4" id="KW-0378">Hydrolase</keyword>
<evidence type="ECO:0000259" key="6">
    <source>
        <dbReference type="SMART" id="SM01011"/>
    </source>
</evidence>
<dbReference type="GO" id="GO:0006508">
    <property type="term" value="P:proteolysis"/>
    <property type="evidence" value="ECO:0007669"/>
    <property type="project" value="TreeGrafter"/>
</dbReference>
<dbReference type="GO" id="GO:0030145">
    <property type="term" value="F:manganese ion binding"/>
    <property type="evidence" value="ECO:0007669"/>
    <property type="project" value="InterPro"/>
</dbReference>
<dbReference type="AlphaFoldDB" id="A0AAV5A3J1"/>
<reference evidence="7" key="1">
    <citation type="submission" date="2021-10" db="EMBL/GenBank/DDBJ databases">
        <title>De novo Genome Assembly of Clathrus columnatus (Basidiomycota, Fungi) Using Illumina and Nanopore Sequence Data.</title>
        <authorList>
            <person name="Ogiso-Tanaka E."/>
            <person name="Itagaki H."/>
            <person name="Hosoya T."/>
            <person name="Hosaka K."/>
        </authorList>
    </citation>
    <scope>NUCLEOTIDE SEQUENCE</scope>
    <source>
        <strain evidence="7">MO-923</strain>
    </source>
</reference>
<keyword evidence="8" id="KW-1185">Reference proteome</keyword>
<dbReference type="Gene3D" id="3.90.230.10">
    <property type="entry name" value="Creatinase/methionine aminopeptidase superfamily"/>
    <property type="match status" value="1"/>
</dbReference>
<evidence type="ECO:0000256" key="1">
    <source>
        <dbReference type="ARBA" id="ARBA00001936"/>
    </source>
</evidence>
<proteinExistence type="inferred from homology"/>
<accession>A0AAV5A3J1</accession>
<feature type="domain" description="Aminopeptidase P N-terminal" evidence="6">
    <location>
        <begin position="203"/>
        <end position="336"/>
    </location>
</feature>
<name>A0AAV5A3J1_9AGAM</name>
<evidence type="ECO:0000256" key="3">
    <source>
        <dbReference type="ARBA" id="ARBA00022723"/>
    </source>
</evidence>
<dbReference type="SMART" id="SM01011">
    <property type="entry name" value="AMP_N"/>
    <property type="match status" value="1"/>
</dbReference>
<dbReference type="InterPro" id="IPR052433">
    <property type="entry name" value="X-Pro_dipept-like"/>
</dbReference>
<comment type="caution">
    <text evidence="7">The sequence shown here is derived from an EMBL/GenBank/DDBJ whole genome shotgun (WGS) entry which is preliminary data.</text>
</comment>
<dbReference type="PANTHER" id="PTHR43226">
    <property type="entry name" value="XAA-PRO AMINOPEPTIDASE 3"/>
    <property type="match status" value="1"/>
</dbReference>
<dbReference type="InterPro" id="IPR036005">
    <property type="entry name" value="Creatinase/aminopeptidase-like"/>
</dbReference>
<keyword evidence="3" id="KW-0479">Metal-binding</keyword>
<comment type="similarity">
    <text evidence="2">Belongs to the peptidase M24B family.</text>
</comment>
<dbReference type="InterPro" id="IPR029149">
    <property type="entry name" value="Creatin/AminoP/Spt16_N"/>
</dbReference>
<dbReference type="GO" id="GO:0070006">
    <property type="term" value="F:metalloaminopeptidase activity"/>
    <property type="evidence" value="ECO:0007669"/>
    <property type="project" value="InterPro"/>
</dbReference>
<evidence type="ECO:0000256" key="2">
    <source>
        <dbReference type="ARBA" id="ARBA00008766"/>
    </source>
</evidence>
<keyword evidence="5" id="KW-0464">Manganese</keyword>
<dbReference type="InterPro" id="IPR007865">
    <property type="entry name" value="Aminopep_P_N"/>
</dbReference>
<dbReference type="Pfam" id="PF05195">
    <property type="entry name" value="AMP_N"/>
    <property type="match status" value="1"/>
</dbReference>